<proteinExistence type="predicted"/>
<dbReference type="AlphaFoldDB" id="A0A9Q2W5V2"/>
<dbReference type="Proteomes" id="UP000709437">
    <property type="component" value="Unassembled WGS sequence"/>
</dbReference>
<comment type="caution">
    <text evidence="1">The sequence shown here is derived from an EMBL/GenBank/DDBJ whole genome shotgun (WGS) entry which is preliminary data.</text>
</comment>
<dbReference type="EMBL" id="JAHEWX010000006">
    <property type="protein sequence ID" value="MBT1541545.1"/>
    <property type="molecule type" value="Genomic_DNA"/>
</dbReference>
<gene>
    <name evidence="1" type="ORF">KK103_07230</name>
</gene>
<protein>
    <submittedName>
        <fullName evidence="1">Uncharacterized protein</fullName>
    </submittedName>
</protein>
<accession>A0A9Q2W5V2</accession>
<name>A0A9Q2W5V2_9MICO</name>
<reference evidence="1" key="1">
    <citation type="submission" date="2021-05" db="EMBL/GenBank/DDBJ databases">
        <title>Whole genome sequence of Curtobacterium flaccumfaciens pv. flaccumfaciens strain CFBP 3417.</title>
        <authorList>
            <person name="Osdaghi E."/>
            <person name="Taghouti G."/>
            <person name="Portier P."/>
            <person name="Fazliarab A."/>
            <person name="Taghavi S.M."/>
            <person name="Briand M."/>
            <person name="Le-Saux M."/>
            <person name="Jacques M.-A."/>
        </authorList>
    </citation>
    <scope>NUCLEOTIDE SEQUENCE</scope>
    <source>
        <strain evidence="1">CFBP 3417</strain>
    </source>
</reference>
<evidence type="ECO:0000313" key="1">
    <source>
        <dbReference type="EMBL" id="MBT1541545.1"/>
    </source>
</evidence>
<dbReference type="RefSeq" id="WP_214562678.1">
    <property type="nucleotide sequence ID" value="NZ_JAHEWX010000006.1"/>
</dbReference>
<organism evidence="1 2">
    <name type="scientific">Curtobacterium flaccumfaciens pv. flaccumfaciens</name>
    <dbReference type="NCBI Taxonomy" id="138532"/>
    <lineage>
        <taxon>Bacteria</taxon>
        <taxon>Bacillati</taxon>
        <taxon>Actinomycetota</taxon>
        <taxon>Actinomycetes</taxon>
        <taxon>Micrococcales</taxon>
        <taxon>Microbacteriaceae</taxon>
        <taxon>Curtobacterium</taxon>
    </lineage>
</organism>
<evidence type="ECO:0000313" key="2">
    <source>
        <dbReference type="Proteomes" id="UP000709437"/>
    </source>
</evidence>
<sequence length="490" mass="53350">MTETSTTSTPRTAIIDLPVESRTIATPWSRIVRGIGLGQRPVHYDPADAARIRRVFALLRERVPAGTGYTAFAHHLADTVLRASDPGDPADDQTLAAGLQRALAAGRSERNPYYRLMAGCITIEAAAKCGLARLVLGPRALVRPRPGFDDVADEVLAMIDDVEPDGIADENAGRHGDYERLSASSAVFLAFWHLGIGERLVSPSRDHIEEALQLVEGVPSPFFRGRGGSVLLSAVTLLGHAERIDPHIERVFAYLDRADEIGSEPSFPSPMSPAFPRVYPLLTMLNTVAVSGHDRHAAGRFEQALALFDALQPAERTHMGLYLLLAAQGARRLDQVIPDLDVFVTDLVGSWQTIDPGADYFLSGIAYSYLVQTADFTGRRDLVTDEMLTRMVQAFTGLEGDAAGRANRPYPFSYALNVLAEIGEVHRMFEPDAHYDGSSPVEWVVGRISEGGVDEGNRLFMLDHALINWALRQRGLGGPPRVPGSGRWAG</sequence>